<evidence type="ECO:0000313" key="2">
    <source>
        <dbReference type="EMBL" id="BAI64863.1"/>
    </source>
</evidence>
<evidence type="ECO:0000256" key="1">
    <source>
        <dbReference type="SAM" id="Phobius"/>
    </source>
</evidence>
<reference evidence="2 3" key="3">
    <citation type="journal article" date="2010" name="Sequencing">
        <title>Complete Genome Sequence of Rothia mucilaginosa DY-18: A Clinical Isolate with Dense Meshwork-Like Structures from a Persistent Apical Periodontitis Lesion.</title>
        <authorList>
            <person name="Yamane K."/>
            <person name="Nambu T."/>
            <person name="Yamanaka T."/>
            <person name="Mashimo C."/>
            <person name="Sugimori C."/>
            <person name="Leung K.-P."/>
            <person name="Fukushima H."/>
        </authorList>
    </citation>
    <scope>NUCLEOTIDE SEQUENCE [LARGE SCALE GENOMIC DNA]</scope>
    <source>
        <strain evidence="2 3">DY-18</strain>
    </source>
</reference>
<keyword evidence="1" id="KW-0812">Transmembrane</keyword>
<keyword evidence="1" id="KW-0472">Membrane</keyword>
<keyword evidence="3" id="KW-1185">Reference proteome</keyword>
<name>D2NT87_ROTMD</name>
<dbReference type="HOGENOM" id="CLU_668830_0_0_11"/>
<protein>
    <submittedName>
        <fullName evidence="2">Uncharacterized protein</fullName>
    </submittedName>
</protein>
<dbReference type="EMBL" id="AP011540">
    <property type="protein sequence ID" value="BAI64863.1"/>
    <property type="molecule type" value="Genomic_DNA"/>
</dbReference>
<organism evidence="2 3">
    <name type="scientific">Rothia mucilaginosa (strain DY-18)</name>
    <name type="common">Stomatococcus mucilaginosus</name>
    <dbReference type="NCBI Taxonomy" id="680646"/>
    <lineage>
        <taxon>Bacteria</taxon>
        <taxon>Bacillati</taxon>
        <taxon>Actinomycetota</taxon>
        <taxon>Actinomycetes</taxon>
        <taxon>Micrococcales</taxon>
        <taxon>Micrococcaceae</taxon>
        <taxon>Rothia</taxon>
    </lineage>
</organism>
<sequence>MHSGGSRQRPCPRRSKVVHQLFSRLDAVLFQRNLVRACGVSGKVLRIAGGAANLLIGHLTLTHVHGNPRVHILFREVSLGRATLRCQAYRTVSEATSHDQERGVCHHAVVGADRQTLHVPAAHNGFVTFGFGEAAVQAHALDQAGHLGHGRNVADEHAAGCERLRHGVQALPGCEHVEHDAVDAAGLFNLRQGILQVADAQLPRRVGATKHGLDVAAGDVCELFTTFEGMHATVVADCTQQRDGQCTGTDASLDDACAGEDVCLDDDLGGVLGVDDGCAARHGEHEVLVEGAQRLVEDAVSVGDDGAFGCADEVVVLEEALVGVVFAAFGEGDGGDAAAFVSDLDALAGAEGAAAVDCAGRGVGAAAHGVILLGFGSVCAVRAVRRTAGRKKSFSILAESANRLWRITPRA</sequence>
<reference evidence="3" key="1">
    <citation type="submission" date="2009-07" db="EMBL/GenBank/DDBJ databases">
        <title>Complete genome sequence of Rothia mucilaginosa DJ.</title>
        <authorList>
            <person name="Yamane K."/>
            <person name="Nambu T."/>
            <person name="Mashimo C."/>
            <person name="Sugimori C."/>
            <person name="Yamanaka T."/>
            <person name="Leung K."/>
            <person name="Fukushima H."/>
        </authorList>
    </citation>
    <scope>NUCLEOTIDE SEQUENCE [LARGE SCALE GENOMIC DNA]</scope>
    <source>
        <strain evidence="3">DY-18</strain>
    </source>
</reference>
<dbReference type="AlphaFoldDB" id="D2NT87"/>
<dbReference type="Proteomes" id="UP000001883">
    <property type="component" value="Chromosome"/>
</dbReference>
<reference evidence="2 3" key="2">
    <citation type="journal article" date="2010" name="J Osaka Dent Univ">
        <title>Isolation and identification of Rothia mucilaginosa from persistent apical periodontitis lesions.</title>
        <authorList>
            <person name="Yamane K."/>
            <person name="Yoshida M."/>
            <person name="Fujihira T."/>
            <person name="Baba T."/>
            <person name="Tsuji N."/>
            <person name="Hayashi H."/>
            <person name="Sugimori C."/>
            <person name="Yamanaka T."/>
            <person name="Mashimo C."/>
            <person name="Nambu T."/>
            <person name="Kawai H."/>
            <person name="Fukushima H."/>
        </authorList>
    </citation>
    <scope>NUCLEOTIDE SEQUENCE [LARGE SCALE GENOMIC DNA]</scope>
    <source>
        <strain evidence="2 3">DY-18</strain>
    </source>
</reference>
<keyword evidence="1" id="KW-1133">Transmembrane helix</keyword>
<feature type="transmembrane region" description="Helical" evidence="1">
    <location>
        <begin position="365"/>
        <end position="384"/>
    </location>
</feature>
<accession>D2NT87</accession>
<gene>
    <name evidence="2" type="ordered locus">RMDY18_10310</name>
</gene>
<evidence type="ECO:0000313" key="3">
    <source>
        <dbReference type="Proteomes" id="UP000001883"/>
    </source>
</evidence>
<dbReference type="KEGG" id="rmu:RMDY18_10310"/>
<proteinExistence type="predicted"/>